<dbReference type="Proteomes" id="UP000605784">
    <property type="component" value="Unassembled WGS sequence"/>
</dbReference>
<dbReference type="CDD" id="cd00156">
    <property type="entry name" value="REC"/>
    <property type="match status" value="1"/>
</dbReference>
<reference evidence="4" key="2">
    <citation type="submission" date="2020-09" db="EMBL/GenBank/DDBJ databases">
        <authorList>
            <person name="Sun Q."/>
            <person name="Ohkuma M."/>
        </authorList>
    </citation>
    <scope>NUCLEOTIDE SEQUENCE</scope>
    <source>
        <strain evidence="4">JCM 17820</strain>
    </source>
</reference>
<proteinExistence type="predicted"/>
<feature type="modified residue" description="4-aspartylphosphate" evidence="2">
    <location>
        <position position="63"/>
    </location>
</feature>
<dbReference type="GO" id="GO:0000160">
    <property type="term" value="P:phosphorelay signal transduction system"/>
    <property type="evidence" value="ECO:0007669"/>
    <property type="project" value="InterPro"/>
</dbReference>
<keyword evidence="5" id="KW-1185">Reference proteome</keyword>
<protein>
    <submittedName>
        <fullName evidence="4">Response regulator</fullName>
    </submittedName>
</protein>
<evidence type="ECO:0000313" key="5">
    <source>
        <dbReference type="Proteomes" id="UP000605784"/>
    </source>
</evidence>
<evidence type="ECO:0000256" key="2">
    <source>
        <dbReference type="PROSITE-ProRule" id="PRU00169"/>
    </source>
</evidence>
<evidence type="ECO:0000256" key="1">
    <source>
        <dbReference type="ARBA" id="ARBA00022553"/>
    </source>
</evidence>
<dbReference type="PANTHER" id="PTHR44591">
    <property type="entry name" value="STRESS RESPONSE REGULATOR PROTEIN 1"/>
    <property type="match status" value="1"/>
</dbReference>
<dbReference type="InterPro" id="IPR001789">
    <property type="entry name" value="Sig_transdc_resp-reg_receiver"/>
</dbReference>
<evidence type="ECO:0000313" key="4">
    <source>
        <dbReference type="EMBL" id="GGO02329.1"/>
    </source>
</evidence>
<dbReference type="PANTHER" id="PTHR44591:SF3">
    <property type="entry name" value="RESPONSE REGULATORY DOMAIN-CONTAINING PROTEIN"/>
    <property type="match status" value="1"/>
</dbReference>
<dbReference type="SMART" id="SM00448">
    <property type="entry name" value="REC"/>
    <property type="match status" value="1"/>
</dbReference>
<dbReference type="EMBL" id="BMOU01000007">
    <property type="protein sequence ID" value="GGO02329.1"/>
    <property type="molecule type" value="Genomic_DNA"/>
</dbReference>
<dbReference type="AlphaFoldDB" id="A0A830GQG2"/>
<evidence type="ECO:0000259" key="3">
    <source>
        <dbReference type="PROSITE" id="PS50110"/>
    </source>
</evidence>
<accession>A0A830GQG2</accession>
<dbReference type="SUPFAM" id="SSF52172">
    <property type="entry name" value="CheY-like"/>
    <property type="match status" value="1"/>
</dbReference>
<dbReference type="Pfam" id="PF00072">
    <property type="entry name" value="Response_reg"/>
    <property type="match status" value="1"/>
</dbReference>
<keyword evidence="1 2" id="KW-0597">Phosphoprotein</keyword>
<sequence length="129" mass="14073">MGTGRDVSERRYRVLVVDDDPMVATLVAEYLEHLDGDLSVTYTTAPTTALERLDDSFDCVVTDYEMPVMDGVTLVEQTDVDVGAVLYTATDESGVATAAKSVGAAYMRKRSNTDHYVDLAELVRKQAAT</sequence>
<reference evidence="4" key="1">
    <citation type="journal article" date="2014" name="Int. J. Syst. Evol. Microbiol.">
        <title>Complete genome sequence of Corynebacterium casei LMG S-19264T (=DSM 44701T), isolated from a smear-ripened cheese.</title>
        <authorList>
            <consortium name="US DOE Joint Genome Institute (JGI-PGF)"/>
            <person name="Walter F."/>
            <person name="Albersmeier A."/>
            <person name="Kalinowski J."/>
            <person name="Ruckert C."/>
        </authorList>
    </citation>
    <scope>NUCLEOTIDE SEQUENCE</scope>
    <source>
        <strain evidence="4">JCM 17820</strain>
    </source>
</reference>
<feature type="domain" description="Response regulatory" evidence="3">
    <location>
        <begin position="13"/>
        <end position="124"/>
    </location>
</feature>
<comment type="caution">
    <text evidence="4">The sequence shown here is derived from an EMBL/GenBank/DDBJ whole genome shotgun (WGS) entry which is preliminary data.</text>
</comment>
<dbReference type="Gene3D" id="3.40.50.2300">
    <property type="match status" value="1"/>
</dbReference>
<organism evidence="4 5">
    <name type="scientific">Haloarcula pellucida</name>
    <dbReference type="NCBI Taxonomy" id="1427151"/>
    <lineage>
        <taxon>Archaea</taxon>
        <taxon>Methanobacteriati</taxon>
        <taxon>Methanobacteriota</taxon>
        <taxon>Stenosarchaea group</taxon>
        <taxon>Halobacteria</taxon>
        <taxon>Halobacteriales</taxon>
        <taxon>Haloarculaceae</taxon>
        <taxon>Haloarcula</taxon>
    </lineage>
</organism>
<name>A0A830GQG2_9EURY</name>
<dbReference type="InterPro" id="IPR050595">
    <property type="entry name" value="Bact_response_regulator"/>
</dbReference>
<dbReference type="RefSeq" id="WP_189001537.1">
    <property type="nucleotide sequence ID" value="NZ_BMOU01000007.1"/>
</dbReference>
<gene>
    <name evidence="4" type="ORF">GCM10009030_36750</name>
</gene>
<dbReference type="InterPro" id="IPR011006">
    <property type="entry name" value="CheY-like_superfamily"/>
</dbReference>
<dbReference type="PROSITE" id="PS50110">
    <property type="entry name" value="RESPONSE_REGULATORY"/>
    <property type="match status" value="1"/>
</dbReference>